<dbReference type="InterPro" id="IPR002110">
    <property type="entry name" value="Ankyrin_rpt"/>
</dbReference>
<dbReference type="PANTHER" id="PTHR24198:SF165">
    <property type="entry name" value="ANKYRIN REPEAT-CONTAINING PROTEIN-RELATED"/>
    <property type="match status" value="1"/>
</dbReference>
<dbReference type="Proteomes" id="UP000054466">
    <property type="component" value="Unassembled WGS sequence"/>
</dbReference>
<keyword evidence="1" id="KW-0677">Repeat</keyword>
<dbReference type="GeneID" id="27351485"/>
<organism evidence="5 6">
    <name type="scientific">Cladophialophora immunda</name>
    <dbReference type="NCBI Taxonomy" id="569365"/>
    <lineage>
        <taxon>Eukaryota</taxon>
        <taxon>Fungi</taxon>
        <taxon>Dikarya</taxon>
        <taxon>Ascomycota</taxon>
        <taxon>Pezizomycotina</taxon>
        <taxon>Eurotiomycetes</taxon>
        <taxon>Chaetothyriomycetidae</taxon>
        <taxon>Chaetothyriales</taxon>
        <taxon>Herpotrichiellaceae</taxon>
        <taxon>Cladophialophora</taxon>
    </lineage>
</organism>
<evidence type="ECO:0000256" key="3">
    <source>
        <dbReference type="PROSITE-ProRule" id="PRU00023"/>
    </source>
</evidence>
<dbReference type="InterPro" id="IPR036770">
    <property type="entry name" value="Ankyrin_rpt-contain_sf"/>
</dbReference>
<dbReference type="Pfam" id="PF12796">
    <property type="entry name" value="Ank_2"/>
    <property type="match status" value="2"/>
</dbReference>
<dbReference type="PROSITE" id="PS50088">
    <property type="entry name" value="ANK_REPEAT"/>
    <property type="match status" value="7"/>
</dbReference>
<evidence type="ECO:0000313" key="6">
    <source>
        <dbReference type="Proteomes" id="UP000054466"/>
    </source>
</evidence>
<protein>
    <recommendedName>
        <fullName evidence="4">Nephrocystin 3-like N-terminal domain-containing protein</fullName>
    </recommendedName>
</protein>
<evidence type="ECO:0000256" key="2">
    <source>
        <dbReference type="ARBA" id="ARBA00023043"/>
    </source>
</evidence>
<proteinExistence type="predicted"/>
<keyword evidence="6" id="KW-1185">Reference proteome</keyword>
<dbReference type="PANTHER" id="PTHR24198">
    <property type="entry name" value="ANKYRIN REPEAT AND PROTEIN KINASE DOMAIN-CONTAINING PROTEIN"/>
    <property type="match status" value="1"/>
</dbReference>
<dbReference type="Pfam" id="PF24883">
    <property type="entry name" value="NPHP3_N"/>
    <property type="match status" value="1"/>
</dbReference>
<evidence type="ECO:0000313" key="5">
    <source>
        <dbReference type="EMBL" id="KIW22403.1"/>
    </source>
</evidence>
<dbReference type="PROSITE" id="PS50297">
    <property type="entry name" value="ANK_REP_REGION"/>
    <property type="match status" value="4"/>
</dbReference>
<dbReference type="EMBL" id="KN847047">
    <property type="protein sequence ID" value="KIW22403.1"/>
    <property type="molecule type" value="Genomic_DNA"/>
</dbReference>
<feature type="repeat" description="ANK" evidence="3">
    <location>
        <begin position="1404"/>
        <end position="1436"/>
    </location>
</feature>
<dbReference type="SUPFAM" id="SSF48403">
    <property type="entry name" value="Ankyrin repeat"/>
    <property type="match status" value="3"/>
</dbReference>
<feature type="repeat" description="ANK" evidence="3">
    <location>
        <begin position="1255"/>
        <end position="1287"/>
    </location>
</feature>
<dbReference type="OrthoDB" id="5430881at2759"/>
<dbReference type="Pfam" id="PF00023">
    <property type="entry name" value="Ank"/>
    <property type="match status" value="2"/>
</dbReference>
<feature type="repeat" description="ANK" evidence="3">
    <location>
        <begin position="1575"/>
        <end position="1600"/>
    </location>
</feature>
<dbReference type="HOGENOM" id="CLU_240776_0_0_1"/>
<sequence>MRDDFRTEMTRIRAEITRNVDMVNAHVRALDQRLRIISQSVSTAEGYPIVLRQQFHAIDVKLNALNDDSITAQGKLDRISHALTATNDASTLAGCVNVVKRSLTAANGNPIILHEQLDPISQALTNSDDPHTVTARLETVTRSLTAADGNPVLLRESLDTINRALTNHDDVTTVAGRLKVVKRSLTPANGNPIILYERLDAIHRVLTDWADTNTMAGRLETVRQSLTTADGNPVSLYNIDRRVTTVTRVLMDEDEGLMARFNTIRQTLADPGDPTTVAGRLETVRRSVTTADGNPVILHERLDTISEELTNRDAVDTVAGRLEWVGRILTTEDGEPILLQQYHHDTRRRLEEVFRPLQTELRAGHFNSAARAVNAKITCCTTPIYPFHGVNNQRIPGFPPTYLHLKGLNVAPAGFKAGEDVYGEGDVYFRQAQWPIDPSVKTIEHIHQEYGDKGDVGVAAAYLERDCTKVLTPVNVVGSLWRQLMGSRAPISDRVADIFNENRPDSKQPGIEEMTELLKEKLSSFDRCFIIIDGLDGYYDSEAEQILLLETLFALIDHVNIPVTSDRTDREEMSEGLHFTVTVQAREVEEMVHGELTSLSQDQLLSWSVNDAASKISKATGNCWLLANLRLDRIRSVNSAAEGDVILHDPPQTLPEAHLKATASVKEQPLARQQMASKDLKAACAHLTLVDEDRDVIRFIHPSTRSFISSSSLVGSTDANLALAQDCLEYLLHPQFEDPFQLRKSQMRVTVKRYPFLAYAAMCWAEHCCKAEARSSSLDDNIAELLNDPPKVAFLLDVVDFCKVGGGRGAADMARGASGLWIAASCGLEVVVQKLLDLGAEVDAKDTSPKLSPPEQAVRREHFGTTSLLVEAGAAATGIDLHFAAYHGQAKLVHRMLERGAPANVRPSGSTRWNPVEVALLHEHTETASVLFDFGAKFQGPIQFIDMWDMMLPTVLNAACRHIVLCLRICLQAIPEDDGILLTGEDPPGLKACSAGWQAMPWCFAGLYQSLNLCFRKATVSDATPMDSVFRAAGSALRCQQLDHFDYIVDKYLDINYLYRGSDGLLSLAVEAGYPRVVEKLLVAGVKVRTMDLHVSVSGGNKDDDSKSLFHSLLSKIDDLNALDGLELETLLAVEPDVARRPVNATQLIPFCIRKKYDFNEDAIELTAELESIIHILTANGADFNAPVEETMPLPMAVAKESEGLVKLLLLKGADPNGRGWQGLTVLHEAVQKKNAEIVEMLLDHKARPNVVDHHGHASLHDAIASGLSEIAIQLLKKGASPAVRERWGKIAMSECHGKVNAEAMELLRSSVTQYEEGETEWHRVVTQLKSTTALEKLQRCPDANVKSSYGESLLYRAADKGRTAIREILLFKQAEVDIAEAGRVDVAKPLLTWGANVDHIDYYGMTALHRAAPGGRKAVTKLLLQQKADFKIEDGKGFTAPRLAAMRGHLSVVKLIVEEDGDAATVVVRQADTRTSCLHVAAEHRHGGIVRWLMKLGCPPDTEESGGFTPLGYVSIVCTLLDHGADVLGKGGIMGPLYMAIDHGRTDADAETSTLVVCQTLLERGADVHQSSLFGSTPLDAAVSSGYLHVAKLLLDAGAGRPRPQGPVAKAAGKGDTAMVRLLLDSGFTADDVNPHSGSADTELSAAAAAGSHVDVLKLLLSRGADVNALQGGGEGSAGGIEGAVSGRGDGVWIATWSRMGRR</sequence>
<dbReference type="Gene3D" id="1.25.40.20">
    <property type="entry name" value="Ankyrin repeat-containing domain"/>
    <property type="match status" value="4"/>
</dbReference>
<evidence type="ECO:0000259" key="4">
    <source>
        <dbReference type="Pfam" id="PF24883"/>
    </source>
</evidence>
<dbReference type="InterPro" id="IPR056884">
    <property type="entry name" value="NPHP3-like_N"/>
</dbReference>
<name>A0A0D2BTN5_9EURO</name>
<keyword evidence="2 3" id="KW-0040">ANK repeat</keyword>
<evidence type="ECO:0000256" key="1">
    <source>
        <dbReference type="ARBA" id="ARBA00022737"/>
    </source>
</evidence>
<dbReference type="STRING" id="569365.A0A0D2BTN5"/>
<reference evidence="5 6" key="1">
    <citation type="submission" date="2015-01" db="EMBL/GenBank/DDBJ databases">
        <title>The Genome Sequence of Cladophialophora immunda CBS83496.</title>
        <authorList>
            <consortium name="The Broad Institute Genomics Platform"/>
            <person name="Cuomo C."/>
            <person name="de Hoog S."/>
            <person name="Gorbushina A."/>
            <person name="Stielow B."/>
            <person name="Teixiera M."/>
            <person name="Abouelleil A."/>
            <person name="Chapman S.B."/>
            <person name="Priest M."/>
            <person name="Young S.K."/>
            <person name="Wortman J."/>
            <person name="Nusbaum C."/>
            <person name="Birren B."/>
        </authorList>
    </citation>
    <scope>NUCLEOTIDE SEQUENCE [LARGE SCALE GENOMIC DNA]</scope>
    <source>
        <strain evidence="5 6">CBS 83496</strain>
    </source>
</reference>
<feature type="repeat" description="ANK" evidence="3">
    <location>
        <begin position="815"/>
        <end position="847"/>
    </location>
</feature>
<dbReference type="RefSeq" id="XP_016242619.1">
    <property type="nucleotide sequence ID" value="XM_016399807.1"/>
</dbReference>
<dbReference type="VEuPathDB" id="FungiDB:PV07_12291"/>
<gene>
    <name evidence="5" type="ORF">PV07_12291</name>
</gene>
<feature type="repeat" description="ANK" evidence="3">
    <location>
        <begin position="881"/>
        <end position="908"/>
    </location>
</feature>
<dbReference type="PRINTS" id="PR01415">
    <property type="entry name" value="ANKYRIN"/>
</dbReference>
<feature type="repeat" description="ANK" evidence="3">
    <location>
        <begin position="1640"/>
        <end position="1673"/>
    </location>
</feature>
<accession>A0A0D2BTN5</accession>
<dbReference type="SMART" id="SM00248">
    <property type="entry name" value="ANK"/>
    <property type="match status" value="15"/>
</dbReference>
<feature type="repeat" description="ANK" evidence="3">
    <location>
        <begin position="1222"/>
        <end position="1254"/>
    </location>
</feature>
<feature type="domain" description="Nephrocystin 3-like N-terminal" evidence="4">
    <location>
        <begin position="443"/>
        <end position="561"/>
    </location>
</feature>